<gene>
    <name evidence="2" type="ORF">A9Q84_05555</name>
</gene>
<comment type="caution">
    <text evidence="2">The sequence shown here is derived from an EMBL/GenBank/DDBJ whole genome shotgun (WGS) entry which is preliminary data.</text>
</comment>
<evidence type="ECO:0000313" key="2">
    <source>
        <dbReference type="EMBL" id="OUR98879.1"/>
    </source>
</evidence>
<proteinExistence type="predicted"/>
<dbReference type="EMBL" id="MAAO01000004">
    <property type="protein sequence ID" value="OUR98879.1"/>
    <property type="molecule type" value="Genomic_DNA"/>
</dbReference>
<organism evidence="2 3">
    <name type="scientific">Halobacteriovorax marinus</name>
    <dbReference type="NCBI Taxonomy" id="97084"/>
    <lineage>
        <taxon>Bacteria</taxon>
        <taxon>Pseudomonadati</taxon>
        <taxon>Bdellovibrionota</taxon>
        <taxon>Bacteriovoracia</taxon>
        <taxon>Bacteriovoracales</taxon>
        <taxon>Halobacteriovoraceae</taxon>
        <taxon>Halobacteriovorax</taxon>
    </lineage>
</organism>
<keyword evidence="1" id="KW-0732">Signal</keyword>
<evidence type="ECO:0000313" key="3">
    <source>
        <dbReference type="Proteomes" id="UP000196531"/>
    </source>
</evidence>
<feature type="chain" id="PRO_5012960934" description="Secreted protein" evidence="1">
    <location>
        <begin position="23"/>
        <end position="78"/>
    </location>
</feature>
<protein>
    <recommendedName>
        <fullName evidence="4">Secreted protein</fullName>
    </recommendedName>
</protein>
<dbReference type="Proteomes" id="UP000196531">
    <property type="component" value="Unassembled WGS sequence"/>
</dbReference>
<evidence type="ECO:0008006" key="4">
    <source>
        <dbReference type="Google" id="ProtNLM"/>
    </source>
</evidence>
<feature type="signal peptide" evidence="1">
    <location>
        <begin position="1"/>
        <end position="22"/>
    </location>
</feature>
<reference evidence="3" key="1">
    <citation type="journal article" date="2017" name="Proc. Natl. Acad. Sci. U.S.A.">
        <title>Simulation of Deepwater Horizon oil plume reveals substrate specialization within a complex community of hydrocarbon-degraders.</title>
        <authorList>
            <person name="Hu P."/>
            <person name="Dubinsky E.A."/>
            <person name="Probst A.J."/>
            <person name="Wang J."/>
            <person name="Sieber C.M.K."/>
            <person name="Tom L.M."/>
            <person name="Gardinali P."/>
            <person name="Banfield J.F."/>
            <person name="Atlas R.M."/>
            <person name="Andersen G.L."/>
        </authorList>
    </citation>
    <scope>NUCLEOTIDE SEQUENCE [LARGE SCALE GENOMIC DNA]</scope>
</reference>
<name>A0A1Y5FB25_9BACT</name>
<accession>A0A1Y5FB25</accession>
<sequence length="78" mass="8774">MKKLLLLTTLLTSVFLSNNISASGTYIVIEDKSETREIASIGTDKSKTIRLPNRISLSEVALEQLESAREEVLHNRMR</sequence>
<evidence type="ECO:0000256" key="1">
    <source>
        <dbReference type="SAM" id="SignalP"/>
    </source>
</evidence>
<dbReference type="AlphaFoldDB" id="A0A1Y5FB25"/>